<gene>
    <name evidence="1" type="ORF">Pla52n_22510</name>
</gene>
<keyword evidence="2" id="KW-1185">Reference proteome</keyword>
<accession>A0A5C6B5F3</accession>
<dbReference type="Proteomes" id="UP000320176">
    <property type="component" value="Unassembled WGS sequence"/>
</dbReference>
<evidence type="ECO:0000313" key="1">
    <source>
        <dbReference type="EMBL" id="TWU06529.1"/>
    </source>
</evidence>
<name>A0A5C6B5F3_9BACT</name>
<dbReference type="EMBL" id="SJPN01000002">
    <property type="protein sequence ID" value="TWU06529.1"/>
    <property type="molecule type" value="Genomic_DNA"/>
</dbReference>
<protein>
    <submittedName>
        <fullName evidence="1">Uncharacterized protein</fullName>
    </submittedName>
</protein>
<proteinExistence type="predicted"/>
<sequence length="77" mass="8833">MVCAPKAMSARQDFSFFHLRWNPQPSIKCCVPRSSDKVLCPPKFPEVPRPMDTDDCVRVARNEVVLEFVSVKRLNDP</sequence>
<evidence type="ECO:0000313" key="2">
    <source>
        <dbReference type="Proteomes" id="UP000320176"/>
    </source>
</evidence>
<reference evidence="1 2" key="1">
    <citation type="submission" date="2019-02" db="EMBL/GenBank/DDBJ databases">
        <title>Deep-cultivation of Planctomycetes and their phenomic and genomic characterization uncovers novel biology.</title>
        <authorList>
            <person name="Wiegand S."/>
            <person name="Jogler M."/>
            <person name="Boedeker C."/>
            <person name="Pinto D."/>
            <person name="Vollmers J."/>
            <person name="Rivas-Marin E."/>
            <person name="Kohn T."/>
            <person name="Peeters S.H."/>
            <person name="Heuer A."/>
            <person name="Rast P."/>
            <person name="Oberbeckmann S."/>
            <person name="Bunk B."/>
            <person name="Jeske O."/>
            <person name="Meyerdierks A."/>
            <person name="Storesund J.E."/>
            <person name="Kallscheuer N."/>
            <person name="Luecker S."/>
            <person name="Lage O.M."/>
            <person name="Pohl T."/>
            <person name="Merkel B.J."/>
            <person name="Hornburger P."/>
            <person name="Mueller R.-W."/>
            <person name="Bruemmer F."/>
            <person name="Labrenz M."/>
            <person name="Spormann A.M."/>
            <person name="Op Den Camp H."/>
            <person name="Overmann J."/>
            <person name="Amann R."/>
            <person name="Jetten M.S.M."/>
            <person name="Mascher T."/>
            <person name="Medema M.H."/>
            <person name="Devos D.P."/>
            <person name="Kaster A.-K."/>
            <person name="Ovreas L."/>
            <person name="Rohde M."/>
            <person name="Galperin M.Y."/>
            <person name="Jogler C."/>
        </authorList>
    </citation>
    <scope>NUCLEOTIDE SEQUENCE [LARGE SCALE GENOMIC DNA]</scope>
    <source>
        <strain evidence="1 2">Pla52n</strain>
    </source>
</reference>
<organism evidence="1 2">
    <name type="scientific">Stieleria varia</name>
    <dbReference type="NCBI Taxonomy" id="2528005"/>
    <lineage>
        <taxon>Bacteria</taxon>
        <taxon>Pseudomonadati</taxon>
        <taxon>Planctomycetota</taxon>
        <taxon>Planctomycetia</taxon>
        <taxon>Pirellulales</taxon>
        <taxon>Pirellulaceae</taxon>
        <taxon>Stieleria</taxon>
    </lineage>
</organism>
<comment type="caution">
    <text evidence="1">The sequence shown here is derived from an EMBL/GenBank/DDBJ whole genome shotgun (WGS) entry which is preliminary data.</text>
</comment>
<dbReference type="AlphaFoldDB" id="A0A5C6B5F3"/>